<proteinExistence type="predicted"/>
<dbReference type="AlphaFoldDB" id="A0A1X6ZTS2"/>
<reference evidence="1 2" key="1">
    <citation type="submission" date="2017-03" db="EMBL/GenBank/DDBJ databases">
        <authorList>
            <person name="Afonso C.L."/>
            <person name="Miller P.J."/>
            <person name="Scott M.A."/>
            <person name="Spackman E."/>
            <person name="Goraichik I."/>
            <person name="Dimitrov K.M."/>
            <person name="Suarez D.L."/>
            <person name="Swayne D.E."/>
        </authorList>
    </citation>
    <scope>NUCLEOTIDE SEQUENCE [LARGE SCALE GENOMIC DNA]</scope>
    <source>
        <strain evidence="1 2">CECT 7751</strain>
    </source>
</reference>
<dbReference type="EMBL" id="FWFN01000006">
    <property type="protein sequence ID" value="SLN61121.1"/>
    <property type="molecule type" value="Genomic_DNA"/>
</dbReference>
<dbReference type="InterPro" id="IPR007922">
    <property type="entry name" value="DciA-like"/>
</dbReference>
<evidence type="ECO:0000313" key="1">
    <source>
        <dbReference type="EMBL" id="SLN61121.1"/>
    </source>
</evidence>
<gene>
    <name evidence="1" type="ORF">PSM7751_03055</name>
</gene>
<dbReference type="InterPro" id="IPR010593">
    <property type="entry name" value="DUF1159"/>
</dbReference>
<dbReference type="Pfam" id="PF05258">
    <property type="entry name" value="DciA"/>
    <property type="match status" value="1"/>
</dbReference>
<name>A0A1X6ZTS2_9RHOB</name>
<evidence type="ECO:0000313" key="2">
    <source>
        <dbReference type="Proteomes" id="UP000193963"/>
    </source>
</evidence>
<organism evidence="1 2">
    <name type="scientific">Pseudooceanicola marinus</name>
    <dbReference type="NCBI Taxonomy" id="396013"/>
    <lineage>
        <taxon>Bacteria</taxon>
        <taxon>Pseudomonadati</taxon>
        <taxon>Pseudomonadota</taxon>
        <taxon>Alphaproteobacteria</taxon>
        <taxon>Rhodobacterales</taxon>
        <taxon>Paracoccaceae</taxon>
        <taxon>Pseudooceanicola</taxon>
    </lineage>
</organism>
<dbReference type="PIRSF" id="PIRSF032064">
    <property type="entry name" value="UCP032064"/>
    <property type="match status" value="1"/>
</dbReference>
<dbReference type="RefSeq" id="WP_085889087.1">
    <property type="nucleotide sequence ID" value="NZ_FWFN01000006.1"/>
</dbReference>
<keyword evidence="2" id="KW-1185">Reference proteome</keyword>
<dbReference type="Proteomes" id="UP000193963">
    <property type="component" value="Unassembled WGS sequence"/>
</dbReference>
<dbReference type="OrthoDB" id="7160947at2"/>
<evidence type="ECO:0008006" key="3">
    <source>
        <dbReference type="Google" id="ProtNLM"/>
    </source>
</evidence>
<protein>
    <recommendedName>
        <fullName evidence="3">Zn-ribbon-containing, possibly RNA-binding protein and truncated derivatives</fullName>
    </recommendedName>
</protein>
<accession>A0A1X6ZTS2</accession>
<sequence length="170" mass="18526">MARRATSTYGFKRTYGLLETRIRKAGEARGFAVSRLLTHWEEIAGSDIAAMARPVEVKYGRGAMGATLVLLTTGAHAPVLEMEKERLRAKVNGVYGYNAISRVRITQTARTGFEEGRVAFARSQASYTPPPPPPEVVAKAHEVAEGVADTGLKDALERLAQNVLNKTNRT</sequence>